<dbReference type="EMBL" id="LGUB01000340">
    <property type="protein sequence ID" value="KRH93428.1"/>
    <property type="molecule type" value="Genomic_DNA"/>
</dbReference>
<reference evidence="1 2" key="1">
    <citation type="submission" date="2015-07" db="EMBL/GenBank/DDBJ databases">
        <title>The genome of Pseudoloma neurophilia, a relevant intracellular parasite of the zebrafish.</title>
        <authorList>
            <person name="Ndikumana S."/>
            <person name="Pelin A."/>
            <person name="Sanders J."/>
            <person name="Corradi N."/>
        </authorList>
    </citation>
    <scope>NUCLEOTIDE SEQUENCE [LARGE SCALE GENOMIC DNA]</scope>
    <source>
        <strain evidence="1 2">MK1</strain>
    </source>
</reference>
<dbReference type="VEuPathDB" id="MicrosporidiaDB:M153_8910001454"/>
<accession>A0A0R0M1Z7</accession>
<keyword evidence="2" id="KW-1185">Reference proteome</keyword>
<evidence type="ECO:0000313" key="1">
    <source>
        <dbReference type="EMBL" id="KRH93428.1"/>
    </source>
</evidence>
<evidence type="ECO:0000313" key="2">
    <source>
        <dbReference type="Proteomes" id="UP000051530"/>
    </source>
</evidence>
<gene>
    <name evidence="1" type="ORF">M153_8910001454</name>
</gene>
<protein>
    <submittedName>
        <fullName evidence="1">Uncharacterized protein</fullName>
    </submittedName>
</protein>
<dbReference type="Proteomes" id="UP000051530">
    <property type="component" value="Unassembled WGS sequence"/>
</dbReference>
<proteinExistence type="predicted"/>
<organism evidence="1 2">
    <name type="scientific">Pseudoloma neurophilia</name>
    <dbReference type="NCBI Taxonomy" id="146866"/>
    <lineage>
        <taxon>Eukaryota</taxon>
        <taxon>Fungi</taxon>
        <taxon>Fungi incertae sedis</taxon>
        <taxon>Microsporidia</taxon>
        <taxon>Pseudoloma</taxon>
    </lineage>
</organism>
<dbReference type="AlphaFoldDB" id="A0A0R0M1Z7"/>
<sequence length="60" mass="7067">MAEVLEDIFEIEDTKDCGVDLTTDMIFDFSHEDVQRYNSREIEELKAEILKVEKMLANKK</sequence>
<comment type="caution">
    <text evidence="1">The sequence shown here is derived from an EMBL/GenBank/DDBJ whole genome shotgun (WGS) entry which is preliminary data.</text>
</comment>
<name>A0A0R0M1Z7_9MICR</name>